<comment type="similarity">
    <text evidence="1">Belongs to the Iojap/RsfS family.</text>
</comment>
<sequence>MVEAAADKQASDIVLLDVRGVCSFADYFVICSGESERQISAIYDEVGHRLKHEGILPHHHEGTIDSGWLLLDFGDIIVHIFAPFEREYYQLDELWSQAV</sequence>
<organism evidence="2">
    <name type="scientific">marine sediment metagenome</name>
    <dbReference type="NCBI Taxonomy" id="412755"/>
    <lineage>
        <taxon>unclassified sequences</taxon>
        <taxon>metagenomes</taxon>
        <taxon>ecological metagenomes</taxon>
    </lineage>
</organism>
<feature type="non-terminal residue" evidence="2">
    <location>
        <position position="99"/>
    </location>
</feature>
<comment type="caution">
    <text evidence="2">The sequence shown here is derived from an EMBL/GenBank/DDBJ whole genome shotgun (WGS) entry which is preliminary data.</text>
</comment>
<accession>X1Q9U1</accession>
<dbReference type="AlphaFoldDB" id="X1Q9U1"/>
<protein>
    <recommendedName>
        <fullName evidence="3">Ribosomal silencing factor RsfS</fullName>
    </recommendedName>
</protein>
<dbReference type="PANTHER" id="PTHR21043:SF0">
    <property type="entry name" value="MITOCHONDRIAL ASSEMBLY OF RIBOSOMAL LARGE SUBUNIT PROTEIN 1"/>
    <property type="match status" value="1"/>
</dbReference>
<evidence type="ECO:0000256" key="1">
    <source>
        <dbReference type="ARBA" id="ARBA00010574"/>
    </source>
</evidence>
<name>X1Q9U1_9ZZZZ</name>
<dbReference type="HAMAP" id="MF_01477">
    <property type="entry name" value="Iojap_RsfS"/>
    <property type="match status" value="1"/>
</dbReference>
<dbReference type="Pfam" id="PF02410">
    <property type="entry name" value="RsfS"/>
    <property type="match status" value="1"/>
</dbReference>
<evidence type="ECO:0000313" key="2">
    <source>
        <dbReference type="EMBL" id="GAI51576.1"/>
    </source>
</evidence>
<dbReference type="GO" id="GO:0017148">
    <property type="term" value="P:negative regulation of translation"/>
    <property type="evidence" value="ECO:0007669"/>
    <property type="project" value="TreeGrafter"/>
</dbReference>
<dbReference type="EMBL" id="BARV01033563">
    <property type="protein sequence ID" value="GAI51576.1"/>
    <property type="molecule type" value="Genomic_DNA"/>
</dbReference>
<proteinExistence type="inferred from homology"/>
<gene>
    <name evidence="2" type="ORF">S06H3_52737</name>
</gene>
<dbReference type="InterPro" id="IPR043519">
    <property type="entry name" value="NT_sf"/>
</dbReference>
<dbReference type="NCBIfam" id="TIGR00090">
    <property type="entry name" value="rsfS_iojap_ybeB"/>
    <property type="match status" value="1"/>
</dbReference>
<evidence type="ECO:0008006" key="3">
    <source>
        <dbReference type="Google" id="ProtNLM"/>
    </source>
</evidence>
<dbReference type="GO" id="GO:0090071">
    <property type="term" value="P:negative regulation of ribosome biogenesis"/>
    <property type="evidence" value="ECO:0007669"/>
    <property type="project" value="TreeGrafter"/>
</dbReference>
<dbReference type="GO" id="GO:0043023">
    <property type="term" value="F:ribosomal large subunit binding"/>
    <property type="evidence" value="ECO:0007669"/>
    <property type="project" value="TreeGrafter"/>
</dbReference>
<dbReference type="PANTHER" id="PTHR21043">
    <property type="entry name" value="IOJAP SUPERFAMILY ORTHOLOG"/>
    <property type="match status" value="1"/>
</dbReference>
<reference evidence="2" key="1">
    <citation type="journal article" date="2014" name="Front. Microbiol.">
        <title>High frequency of phylogenetically diverse reductive dehalogenase-homologous genes in deep subseafloor sedimentary metagenomes.</title>
        <authorList>
            <person name="Kawai M."/>
            <person name="Futagami T."/>
            <person name="Toyoda A."/>
            <person name="Takaki Y."/>
            <person name="Nishi S."/>
            <person name="Hori S."/>
            <person name="Arai W."/>
            <person name="Tsubouchi T."/>
            <person name="Morono Y."/>
            <person name="Uchiyama I."/>
            <person name="Ito T."/>
            <person name="Fujiyama A."/>
            <person name="Inagaki F."/>
            <person name="Takami H."/>
        </authorList>
    </citation>
    <scope>NUCLEOTIDE SEQUENCE</scope>
    <source>
        <strain evidence="2">Expedition CK06-06</strain>
    </source>
</reference>
<dbReference type="SUPFAM" id="SSF81301">
    <property type="entry name" value="Nucleotidyltransferase"/>
    <property type="match status" value="1"/>
</dbReference>
<dbReference type="InterPro" id="IPR004394">
    <property type="entry name" value="Iojap/RsfS/C7orf30"/>
</dbReference>
<dbReference type="Gene3D" id="3.30.460.10">
    <property type="entry name" value="Beta Polymerase, domain 2"/>
    <property type="match status" value="1"/>
</dbReference>